<protein>
    <submittedName>
        <fullName evidence="4">Midasin</fullName>
    </submittedName>
</protein>
<dbReference type="SMART" id="SM00327">
    <property type="entry name" value="VWA"/>
    <property type="match status" value="1"/>
</dbReference>
<dbReference type="EMBL" id="JAPDFW010000138">
    <property type="protein sequence ID" value="KAJ5066667.1"/>
    <property type="molecule type" value="Genomic_DNA"/>
</dbReference>
<dbReference type="GO" id="GO:0000027">
    <property type="term" value="P:ribosomal large subunit assembly"/>
    <property type="evidence" value="ECO:0007669"/>
    <property type="project" value="TreeGrafter"/>
</dbReference>
<keyword evidence="1" id="KW-0547">Nucleotide-binding</keyword>
<dbReference type="GO" id="GO:0000055">
    <property type="term" value="P:ribosomal large subunit export from nucleus"/>
    <property type="evidence" value="ECO:0007669"/>
    <property type="project" value="TreeGrafter"/>
</dbReference>
<reference evidence="4" key="1">
    <citation type="submission" date="2022-10" db="EMBL/GenBank/DDBJ databases">
        <title>Novel sulphate-reducing endosymbionts in the free-living metamonad Anaeramoeba.</title>
        <authorList>
            <person name="Jerlstrom-Hultqvist J."/>
            <person name="Cepicka I."/>
            <person name="Gallot-Lavallee L."/>
            <person name="Salas-Leiva D."/>
            <person name="Curtis B.A."/>
            <person name="Zahonova K."/>
            <person name="Pipaliya S."/>
            <person name="Dacks J."/>
            <person name="Roger A.J."/>
        </authorList>
    </citation>
    <scope>NUCLEOTIDE SEQUENCE</scope>
    <source>
        <strain evidence="4">BMAN</strain>
    </source>
</reference>
<name>A0A9Q0L5H0_ANAIG</name>
<dbReference type="Gene3D" id="3.40.50.410">
    <property type="entry name" value="von Willebrand factor, type A domain"/>
    <property type="match status" value="1"/>
</dbReference>
<evidence type="ECO:0000256" key="1">
    <source>
        <dbReference type="ARBA" id="ARBA00022741"/>
    </source>
</evidence>
<proteinExistence type="predicted"/>
<organism evidence="4 5">
    <name type="scientific">Anaeramoeba ignava</name>
    <name type="common">Anaerobic marine amoeba</name>
    <dbReference type="NCBI Taxonomy" id="1746090"/>
    <lineage>
        <taxon>Eukaryota</taxon>
        <taxon>Metamonada</taxon>
        <taxon>Anaeramoebidae</taxon>
        <taxon>Anaeramoeba</taxon>
    </lineage>
</organism>
<accession>A0A9Q0L5H0</accession>
<dbReference type="OrthoDB" id="5186at2759"/>
<dbReference type="PROSITE" id="PS50234">
    <property type="entry name" value="VWFA"/>
    <property type="match status" value="1"/>
</dbReference>
<comment type="caution">
    <text evidence="4">The sequence shown here is derived from an EMBL/GenBank/DDBJ whole genome shotgun (WGS) entry which is preliminary data.</text>
</comment>
<dbReference type="OMA" id="NEGANEM"/>
<dbReference type="GO" id="GO:0005524">
    <property type="term" value="F:ATP binding"/>
    <property type="evidence" value="ECO:0007669"/>
    <property type="project" value="UniProtKB-KW"/>
</dbReference>
<dbReference type="AlphaFoldDB" id="A0A9Q0L5H0"/>
<sequence length="235" mass="26891">MKKVIPYIASNFKKDKIWMRRTKPSKRQYQVVFAIDNSESMIDNNSGELACEALCLITKALSLLEVGEISVVSFGEKTELLHPLDKPFSDNIGGSILSQLAFKDKQTDVSGMVSFVVQMLSHSRNQSINFSENLQIVFVISDGRFSNREEIRKFIIEAYSQQQLFVFLIIDHPKNSNSILQLQTISYPNGKLTCSPYLDNFPFPYYIILREIKSIPEILADALRQWMEMISSSFL</sequence>
<dbReference type="Pfam" id="PF13519">
    <property type="entry name" value="VWA_2"/>
    <property type="match status" value="1"/>
</dbReference>
<dbReference type="PANTHER" id="PTHR48103:SF2">
    <property type="entry name" value="MIDASIN"/>
    <property type="match status" value="1"/>
</dbReference>
<gene>
    <name evidence="4" type="ORF">M0811_13436</name>
</gene>
<dbReference type="SUPFAM" id="SSF53300">
    <property type="entry name" value="vWA-like"/>
    <property type="match status" value="1"/>
</dbReference>
<evidence type="ECO:0000313" key="5">
    <source>
        <dbReference type="Proteomes" id="UP001149090"/>
    </source>
</evidence>
<dbReference type="GO" id="GO:0030687">
    <property type="term" value="C:preribosome, large subunit precursor"/>
    <property type="evidence" value="ECO:0007669"/>
    <property type="project" value="TreeGrafter"/>
</dbReference>
<feature type="domain" description="VWFA" evidence="3">
    <location>
        <begin position="30"/>
        <end position="223"/>
    </location>
</feature>
<keyword evidence="2" id="KW-0067">ATP-binding</keyword>
<dbReference type="Proteomes" id="UP001149090">
    <property type="component" value="Unassembled WGS sequence"/>
</dbReference>
<evidence type="ECO:0000256" key="2">
    <source>
        <dbReference type="ARBA" id="ARBA00022840"/>
    </source>
</evidence>
<dbReference type="InterPro" id="IPR036465">
    <property type="entry name" value="vWFA_dom_sf"/>
</dbReference>
<dbReference type="PANTHER" id="PTHR48103">
    <property type="entry name" value="MIDASIN-RELATED"/>
    <property type="match status" value="1"/>
</dbReference>
<evidence type="ECO:0000259" key="3">
    <source>
        <dbReference type="PROSITE" id="PS50234"/>
    </source>
</evidence>
<dbReference type="InterPro" id="IPR002035">
    <property type="entry name" value="VWF_A"/>
</dbReference>
<dbReference type="GO" id="GO:0005634">
    <property type="term" value="C:nucleus"/>
    <property type="evidence" value="ECO:0007669"/>
    <property type="project" value="TreeGrafter"/>
</dbReference>
<keyword evidence="5" id="KW-1185">Reference proteome</keyword>
<evidence type="ECO:0000313" key="4">
    <source>
        <dbReference type="EMBL" id="KAJ5066667.1"/>
    </source>
</evidence>